<reference evidence="1 2" key="1">
    <citation type="journal article" date="2019" name="Sci. Rep.">
        <title>Orb-weaving spider Araneus ventricosus genome elucidates the spidroin gene catalogue.</title>
        <authorList>
            <person name="Kono N."/>
            <person name="Nakamura H."/>
            <person name="Ohtoshi R."/>
            <person name="Moran D.A.P."/>
            <person name="Shinohara A."/>
            <person name="Yoshida Y."/>
            <person name="Fujiwara M."/>
            <person name="Mori M."/>
            <person name="Tomita M."/>
            <person name="Arakawa K."/>
        </authorList>
    </citation>
    <scope>NUCLEOTIDE SEQUENCE [LARGE SCALE GENOMIC DNA]</scope>
</reference>
<dbReference type="Proteomes" id="UP000499080">
    <property type="component" value="Unassembled WGS sequence"/>
</dbReference>
<dbReference type="AlphaFoldDB" id="A0A4Y2S2T4"/>
<comment type="caution">
    <text evidence="1">The sequence shown here is derived from an EMBL/GenBank/DDBJ whole genome shotgun (WGS) entry which is preliminary data.</text>
</comment>
<accession>A0A4Y2S2T4</accession>
<dbReference type="EMBL" id="BGPR01019629">
    <property type="protein sequence ID" value="GBN82488.1"/>
    <property type="molecule type" value="Genomic_DNA"/>
</dbReference>
<evidence type="ECO:0000313" key="2">
    <source>
        <dbReference type="Proteomes" id="UP000499080"/>
    </source>
</evidence>
<proteinExistence type="predicted"/>
<evidence type="ECO:0000313" key="1">
    <source>
        <dbReference type="EMBL" id="GBN82488.1"/>
    </source>
</evidence>
<keyword evidence="2" id="KW-1185">Reference proteome</keyword>
<name>A0A4Y2S2T4_ARAVE</name>
<protein>
    <submittedName>
        <fullName evidence="1">Uncharacterized protein</fullName>
    </submittedName>
</protein>
<organism evidence="1 2">
    <name type="scientific">Araneus ventricosus</name>
    <name type="common">Orbweaver spider</name>
    <name type="synonym">Epeira ventricosa</name>
    <dbReference type="NCBI Taxonomy" id="182803"/>
    <lineage>
        <taxon>Eukaryota</taxon>
        <taxon>Metazoa</taxon>
        <taxon>Ecdysozoa</taxon>
        <taxon>Arthropoda</taxon>
        <taxon>Chelicerata</taxon>
        <taxon>Arachnida</taxon>
        <taxon>Araneae</taxon>
        <taxon>Araneomorphae</taxon>
        <taxon>Entelegynae</taxon>
        <taxon>Araneoidea</taxon>
        <taxon>Araneidae</taxon>
        <taxon>Araneus</taxon>
    </lineage>
</organism>
<sequence length="119" mass="13109">MSCHTYSDQLDAARNLLRQSDFGNRNGARVCPTGGLDLTTRRHGLPDRGARPAVQGDECNEIFLKFSPNYYLLTTVEYPVQKFSPTGEPAPQSPPLAPPLFGNRLYIVDARLSMLGTTP</sequence>
<gene>
    <name evidence="1" type="ORF">AVEN_217360_1</name>
</gene>